<evidence type="ECO:0000313" key="2">
    <source>
        <dbReference type="EMBL" id="CAA9488059.1"/>
    </source>
</evidence>
<dbReference type="AlphaFoldDB" id="A0A6J4S341"/>
<proteinExistence type="predicted"/>
<keyword evidence="1" id="KW-1133">Transmembrane helix</keyword>
<gene>
    <name evidence="2" type="ORF">AVDCRST_MAG25-3205</name>
</gene>
<sequence length="52" mass="5556">MGTGKAVYIGATLASILVSISYYRAGRQNLAIFIGLWAPTILNLGQTLVDDE</sequence>
<feature type="transmembrane region" description="Helical" evidence="1">
    <location>
        <begin position="30"/>
        <end position="49"/>
    </location>
</feature>
<accession>A0A6J4S341</accession>
<feature type="transmembrane region" description="Helical" evidence="1">
    <location>
        <begin position="6"/>
        <end position="23"/>
    </location>
</feature>
<dbReference type="EMBL" id="CADCVI010000214">
    <property type="protein sequence ID" value="CAA9488059.1"/>
    <property type="molecule type" value="Genomic_DNA"/>
</dbReference>
<protein>
    <submittedName>
        <fullName evidence="2">Uncharacterized protein</fullName>
    </submittedName>
</protein>
<evidence type="ECO:0000256" key="1">
    <source>
        <dbReference type="SAM" id="Phobius"/>
    </source>
</evidence>
<reference evidence="2" key="1">
    <citation type="submission" date="2020-02" db="EMBL/GenBank/DDBJ databases">
        <authorList>
            <person name="Meier V. D."/>
        </authorList>
    </citation>
    <scope>NUCLEOTIDE SEQUENCE</scope>
    <source>
        <strain evidence="2">AVDCRST_MAG25</strain>
    </source>
</reference>
<name>A0A6J4S341_9ACTN</name>
<organism evidence="2">
    <name type="scientific">uncultured Rubrobacteraceae bacterium</name>
    <dbReference type="NCBI Taxonomy" id="349277"/>
    <lineage>
        <taxon>Bacteria</taxon>
        <taxon>Bacillati</taxon>
        <taxon>Actinomycetota</taxon>
        <taxon>Rubrobacteria</taxon>
        <taxon>Rubrobacterales</taxon>
        <taxon>Rubrobacteraceae</taxon>
        <taxon>environmental samples</taxon>
    </lineage>
</organism>
<keyword evidence="1" id="KW-0472">Membrane</keyword>
<keyword evidence="1" id="KW-0812">Transmembrane</keyword>